<comment type="caution">
    <text evidence="1">The sequence shown here is derived from an EMBL/GenBank/DDBJ whole genome shotgun (WGS) entry which is preliminary data.</text>
</comment>
<dbReference type="EMBL" id="SMBK01000013">
    <property type="protein sequence ID" value="TCU34113.1"/>
    <property type="molecule type" value="Genomic_DNA"/>
</dbReference>
<reference evidence="1 2" key="1">
    <citation type="submission" date="2019-03" db="EMBL/GenBank/DDBJ databases">
        <title>Genomic Encyclopedia of Type Strains, Phase IV (KMG-V): Genome sequencing to study the core and pangenomes of soil and plant-associated prokaryotes.</title>
        <authorList>
            <person name="Whitman W."/>
        </authorList>
    </citation>
    <scope>NUCLEOTIDE SEQUENCE [LARGE SCALE GENOMIC DNA]</scope>
    <source>
        <strain evidence="1 2">IE4868</strain>
    </source>
</reference>
<dbReference type="AlphaFoldDB" id="A0A4R3REZ6"/>
<protein>
    <submittedName>
        <fullName evidence="1">Uncharacterized protein</fullName>
    </submittedName>
</protein>
<name>A0A4R3REZ6_9HYPH</name>
<dbReference type="Proteomes" id="UP000295507">
    <property type="component" value="Unassembled WGS sequence"/>
</dbReference>
<evidence type="ECO:0000313" key="1">
    <source>
        <dbReference type="EMBL" id="TCU34113.1"/>
    </source>
</evidence>
<sequence>MAKKGDYQIPFSSKGDQLHYPDWGHVMLDNFEFEDTLKFSTMARGRSAAYFYFKRSNGAKVVVFMKDLCEMMPHINKGKITGKFTFTKRGQNYGAIFLAA</sequence>
<dbReference type="RefSeq" id="WP_132552874.1">
    <property type="nucleotide sequence ID" value="NZ_SMBK01000013.1"/>
</dbReference>
<gene>
    <name evidence="1" type="ORF">EV129_11396</name>
</gene>
<accession>A0A4R3REZ6</accession>
<organism evidence="1 2">
    <name type="scientific">Rhizobium azibense</name>
    <dbReference type="NCBI Taxonomy" id="1136135"/>
    <lineage>
        <taxon>Bacteria</taxon>
        <taxon>Pseudomonadati</taxon>
        <taxon>Pseudomonadota</taxon>
        <taxon>Alphaproteobacteria</taxon>
        <taxon>Hyphomicrobiales</taxon>
        <taxon>Rhizobiaceae</taxon>
        <taxon>Rhizobium/Agrobacterium group</taxon>
        <taxon>Rhizobium</taxon>
    </lineage>
</organism>
<proteinExistence type="predicted"/>
<evidence type="ECO:0000313" key="2">
    <source>
        <dbReference type="Proteomes" id="UP000295507"/>
    </source>
</evidence>